<dbReference type="PANTHER" id="PTHR21250">
    <property type="entry name" value="PRE-RRNA-PROCESSING PROTEIN TSR2 HOMOLOG"/>
    <property type="match status" value="1"/>
</dbReference>
<comment type="similarity">
    <text evidence="1">Belongs to the TSR2 family.</text>
</comment>
<dbReference type="Proteomes" id="UP000000724">
    <property type="component" value="Contig Pc00c12"/>
</dbReference>
<keyword evidence="5" id="KW-1185">Reference proteome</keyword>
<evidence type="ECO:0000313" key="5">
    <source>
        <dbReference type="Proteomes" id="UP000000724"/>
    </source>
</evidence>
<organism evidence="4 5">
    <name type="scientific">Penicillium rubens (strain ATCC 28089 / DSM 1075 / NRRL 1951 / Wisconsin 54-1255)</name>
    <name type="common">Penicillium chrysogenum</name>
    <dbReference type="NCBI Taxonomy" id="500485"/>
    <lineage>
        <taxon>Eukaryota</taxon>
        <taxon>Fungi</taxon>
        <taxon>Dikarya</taxon>
        <taxon>Ascomycota</taxon>
        <taxon>Pezizomycotina</taxon>
        <taxon>Eurotiomycetes</taxon>
        <taxon>Eurotiomycetidae</taxon>
        <taxon>Eurotiales</taxon>
        <taxon>Aspergillaceae</taxon>
        <taxon>Penicillium</taxon>
        <taxon>Penicillium chrysogenum species complex</taxon>
    </lineage>
</organism>
<keyword evidence="2" id="KW-0698">rRNA processing</keyword>
<evidence type="ECO:0000313" key="4">
    <source>
        <dbReference type="EMBL" id="CAP80644.1"/>
    </source>
</evidence>
<reference evidence="4 5" key="1">
    <citation type="journal article" date="2008" name="Nat. Biotechnol.">
        <title>Genome sequencing and analysis of the filamentous fungus Penicillium chrysogenum.</title>
        <authorList>
            <person name="van den Berg M.A."/>
            <person name="Albang R."/>
            <person name="Albermann K."/>
            <person name="Badger J.H."/>
            <person name="Daran J.-M."/>
            <person name="Driessen A.J.M."/>
            <person name="Garcia-Estrada C."/>
            <person name="Fedorova N.D."/>
            <person name="Harris D.M."/>
            <person name="Heijne W.H.M."/>
            <person name="Joardar V.S."/>
            <person name="Kiel J.A.K.W."/>
            <person name="Kovalchuk A."/>
            <person name="Martin J.F."/>
            <person name="Nierman W.C."/>
            <person name="Nijland J.G."/>
            <person name="Pronk J.T."/>
            <person name="Roubos J.A."/>
            <person name="van der Klei I.J."/>
            <person name="van Peij N.N.M.E."/>
            <person name="Veenhuis M."/>
            <person name="von Doehren H."/>
            <person name="Wagner C."/>
            <person name="Wortman J.R."/>
            <person name="Bovenberg R.A.L."/>
        </authorList>
    </citation>
    <scope>NUCLEOTIDE SEQUENCE [LARGE SCALE GENOMIC DNA]</scope>
    <source>
        <strain evidence="5">ATCC 28089 / DSM 1075 / NRRL 1951 / Wisconsin 54-1255</strain>
    </source>
</reference>
<sequence>MSTPSTIQPATDAASHLDLAITLTLNNWPALSLAVQSNWGGPNSSEKRDWLCGAISDMLADRPETDAVDLEEVLIQVMNDEFDVAVDDESAADVADLIMELKAQTDRGEFGTIQQMLEKFQKKSQNRSAVGQFQRVEAADEDQETDESEEGDVEMGDAPNLVRAPRERAEPEVDDDGFTKVVGKKRKTLDRYPFLVTCYDAYITKN</sequence>
<dbReference type="OMA" id="QSNWGGP"/>
<dbReference type="GO" id="GO:0006364">
    <property type="term" value="P:rRNA processing"/>
    <property type="evidence" value="ECO:0007669"/>
    <property type="project" value="UniProtKB-KW"/>
</dbReference>
<feature type="region of interest" description="Disordered" evidence="3">
    <location>
        <begin position="132"/>
        <end position="175"/>
    </location>
</feature>
<proteinExistence type="inferred from homology"/>
<dbReference type="VEuPathDB" id="FungiDB:PCH_Pc12g10170"/>
<accession>B6H088</accession>
<evidence type="ECO:0000256" key="3">
    <source>
        <dbReference type="SAM" id="MobiDB-lite"/>
    </source>
</evidence>
<dbReference type="eggNOG" id="KOG4032">
    <property type="taxonomic scope" value="Eukaryota"/>
</dbReference>
<dbReference type="HOGENOM" id="CLU_074896_0_2_1"/>
<name>B6H088_PENRW</name>
<dbReference type="Pfam" id="PF10273">
    <property type="entry name" value="WGG"/>
    <property type="match status" value="1"/>
</dbReference>
<dbReference type="EMBL" id="AM920427">
    <property type="protein sequence ID" value="CAP80644.1"/>
    <property type="molecule type" value="Genomic_DNA"/>
</dbReference>
<feature type="compositionally biased region" description="Acidic residues" evidence="3">
    <location>
        <begin position="139"/>
        <end position="155"/>
    </location>
</feature>
<dbReference type="AlphaFoldDB" id="B6H088"/>
<protein>
    <submittedName>
        <fullName evidence="4">Pc12g10170 protein</fullName>
    </submittedName>
</protein>
<dbReference type="STRING" id="500485.B6H088"/>
<evidence type="ECO:0000256" key="2">
    <source>
        <dbReference type="ARBA" id="ARBA00022552"/>
    </source>
</evidence>
<dbReference type="InterPro" id="IPR019398">
    <property type="entry name" value="Pre-rRNA_process_TSR2"/>
</dbReference>
<dbReference type="BioCyc" id="PCHR:PC12G10170-MONOMER"/>
<evidence type="ECO:0000256" key="1">
    <source>
        <dbReference type="ARBA" id="ARBA00006524"/>
    </source>
</evidence>
<gene>
    <name evidence="4" type="ORF">Pc12g10170</name>
    <name evidence="4" type="ORF">PCH_Pc12g10170</name>
</gene>
<dbReference type="OrthoDB" id="263560at2759"/>